<dbReference type="PANTHER" id="PTHR23206:SF8">
    <property type="entry name" value="ANKYRIN REPEAT AND KH DOMAIN-CONTAINING 1"/>
    <property type="match status" value="1"/>
</dbReference>
<protein>
    <submittedName>
        <fullName evidence="4">Ankyrin repeat and KH domain-containing protein mask</fullName>
    </submittedName>
</protein>
<evidence type="ECO:0000313" key="4">
    <source>
        <dbReference type="EMBL" id="KYM87840.1"/>
    </source>
</evidence>
<evidence type="ECO:0000256" key="1">
    <source>
        <dbReference type="ARBA" id="ARBA00022737"/>
    </source>
</evidence>
<keyword evidence="2 3" id="KW-0040">ANK repeat</keyword>
<organism evidence="4 5">
    <name type="scientific">Atta colombica</name>
    <dbReference type="NCBI Taxonomy" id="520822"/>
    <lineage>
        <taxon>Eukaryota</taxon>
        <taxon>Metazoa</taxon>
        <taxon>Ecdysozoa</taxon>
        <taxon>Arthropoda</taxon>
        <taxon>Hexapoda</taxon>
        <taxon>Insecta</taxon>
        <taxon>Pterygota</taxon>
        <taxon>Neoptera</taxon>
        <taxon>Endopterygota</taxon>
        <taxon>Hymenoptera</taxon>
        <taxon>Apocrita</taxon>
        <taxon>Aculeata</taxon>
        <taxon>Formicoidea</taxon>
        <taxon>Formicidae</taxon>
        <taxon>Myrmicinae</taxon>
        <taxon>Atta</taxon>
    </lineage>
</organism>
<dbReference type="GO" id="GO:0005737">
    <property type="term" value="C:cytoplasm"/>
    <property type="evidence" value="ECO:0007669"/>
    <property type="project" value="TreeGrafter"/>
</dbReference>
<dbReference type="EMBL" id="KQ976428">
    <property type="protein sequence ID" value="KYM87840.1"/>
    <property type="molecule type" value="Genomic_DNA"/>
</dbReference>
<dbReference type="PROSITE" id="PS50297">
    <property type="entry name" value="ANK_REP_REGION"/>
    <property type="match status" value="2"/>
</dbReference>
<feature type="repeat" description="ANK" evidence="3">
    <location>
        <begin position="38"/>
        <end position="70"/>
    </location>
</feature>
<reference evidence="4 5" key="1">
    <citation type="submission" date="2015-09" db="EMBL/GenBank/DDBJ databases">
        <title>Atta colombica WGS genome.</title>
        <authorList>
            <person name="Nygaard S."/>
            <person name="Hu H."/>
            <person name="Boomsma J."/>
            <person name="Zhang G."/>
        </authorList>
    </citation>
    <scope>NUCLEOTIDE SEQUENCE [LARGE SCALE GENOMIC DNA]</scope>
    <source>
        <strain evidence="4">Treedump-2</strain>
        <tissue evidence="4">Whole body</tissue>
    </source>
</reference>
<dbReference type="PRINTS" id="PR01415">
    <property type="entry name" value="ANKYRIN"/>
</dbReference>
<dbReference type="InterPro" id="IPR051631">
    <property type="entry name" value="Ankyrin-KH/SAM_domain"/>
</dbReference>
<dbReference type="STRING" id="520822.A0A195BPS3"/>
<dbReference type="Gene3D" id="1.25.40.20">
    <property type="entry name" value="Ankyrin repeat-containing domain"/>
    <property type="match status" value="2"/>
</dbReference>
<name>A0A195BPS3_9HYME</name>
<keyword evidence="1" id="KW-0677">Repeat</keyword>
<dbReference type="InterPro" id="IPR036770">
    <property type="entry name" value="Ankyrin_rpt-contain_sf"/>
</dbReference>
<dbReference type="GO" id="GO:0045087">
    <property type="term" value="P:innate immune response"/>
    <property type="evidence" value="ECO:0007669"/>
    <property type="project" value="TreeGrafter"/>
</dbReference>
<keyword evidence="5" id="KW-1185">Reference proteome</keyword>
<evidence type="ECO:0000256" key="3">
    <source>
        <dbReference type="PROSITE-ProRule" id="PRU00023"/>
    </source>
</evidence>
<proteinExistence type="predicted"/>
<accession>A0A195BPS3</accession>
<evidence type="ECO:0000256" key="2">
    <source>
        <dbReference type="ARBA" id="ARBA00023043"/>
    </source>
</evidence>
<dbReference type="SUPFAM" id="SSF48403">
    <property type="entry name" value="Ankyrin repeat"/>
    <property type="match status" value="1"/>
</dbReference>
<feature type="repeat" description="ANK" evidence="3">
    <location>
        <begin position="154"/>
        <end position="186"/>
    </location>
</feature>
<dbReference type="Proteomes" id="UP000078540">
    <property type="component" value="Unassembled WGS sequence"/>
</dbReference>
<dbReference type="AlphaFoldDB" id="A0A195BPS3"/>
<gene>
    <name evidence="4" type="ORF">ALC53_03275</name>
</gene>
<dbReference type="Pfam" id="PF00023">
    <property type="entry name" value="Ank"/>
    <property type="match status" value="2"/>
</dbReference>
<dbReference type="PROSITE" id="PS50088">
    <property type="entry name" value="ANK_REPEAT"/>
    <property type="match status" value="2"/>
</dbReference>
<sequence length="197" mass="22207">MLNLPSCNTPLIYGRADGHKEVRVSLDSGADVEDHNEIGYTPLMNTASTGHIHIVKVLLEYKNSINTRSNIFEKNIILLLETGTDQEHKFHEMHIVLIEAKINSHMKVVFFLDSVAQITMINTSEMPLTFAASKNLVDLAQFERRTNIEEVIDDGYTPLMQAAFENNEEMIALLLSEGADINAYNKGTKETIFVLRK</sequence>
<dbReference type="SMART" id="SM00248">
    <property type="entry name" value="ANK"/>
    <property type="match status" value="2"/>
</dbReference>
<dbReference type="InterPro" id="IPR002110">
    <property type="entry name" value="Ankyrin_rpt"/>
</dbReference>
<evidence type="ECO:0000313" key="5">
    <source>
        <dbReference type="Proteomes" id="UP000078540"/>
    </source>
</evidence>
<dbReference type="PANTHER" id="PTHR23206">
    <property type="entry name" value="MASK PROTEIN"/>
    <property type="match status" value="1"/>
</dbReference>